<accession>A0A248LP41</accession>
<evidence type="ECO:0000313" key="2">
    <source>
        <dbReference type="EMBL" id="ASJ26239.1"/>
    </source>
</evidence>
<evidence type="ECO:0000313" key="3">
    <source>
        <dbReference type="Proteomes" id="UP000197424"/>
    </source>
</evidence>
<name>A0A248LP41_9NEIS</name>
<dbReference type="AlphaFoldDB" id="A0A248LP41"/>
<gene>
    <name evidence="2" type="ORF">LHGZ1_3408</name>
</gene>
<protein>
    <submittedName>
        <fullName evidence="2">Uncharacterized protein</fullName>
    </submittedName>
</protein>
<reference evidence="3" key="1">
    <citation type="submission" date="2017-06" db="EMBL/GenBank/DDBJ databases">
        <title>Whole genome sequence of Laribacter hongkongensis LHGZ1.</title>
        <authorList>
            <person name="Chen D."/>
            <person name="Wu H."/>
            <person name="Chen J."/>
        </authorList>
    </citation>
    <scope>NUCLEOTIDE SEQUENCE [LARGE SCALE GENOMIC DNA]</scope>
    <source>
        <strain evidence="3">LHGZ1</strain>
    </source>
</reference>
<dbReference type="InterPro" id="IPR036390">
    <property type="entry name" value="WH_DNA-bd_sf"/>
</dbReference>
<dbReference type="SUPFAM" id="SSF46785">
    <property type="entry name" value="Winged helix' DNA-binding domain"/>
    <property type="match status" value="1"/>
</dbReference>
<sequence>MHRPATPDHPGPGMRGRTAHDRTRRCRLLRPQSRTGLGRHAGRPVPAQRLPDHLDRIAAAGAAMNGFLLINRNGCMTRYARVLLALRAGTHDNQQLRNRLGDAADAVGRLARIGLVRAIHDGSDIFYSLTPAGRQAADSARQYLSHWMPPVHAGQAMPVLRVFGTGVVA</sequence>
<evidence type="ECO:0000256" key="1">
    <source>
        <dbReference type="SAM" id="MobiDB-lite"/>
    </source>
</evidence>
<proteinExistence type="predicted"/>
<dbReference type="EMBL" id="CP022115">
    <property type="protein sequence ID" value="ASJ26239.1"/>
    <property type="molecule type" value="Genomic_DNA"/>
</dbReference>
<dbReference type="Proteomes" id="UP000197424">
    <property type="component" value="Chromosome"/>
</dbReference>
<organism evidence="2 3">
    <name type="scientific">Laribacter hongkongensis</name>
    <dbReference type="NCBI Taxonomy" id="168471"/>
    <lineage>
        <taxon>Bacteria</taxon>
        <taxon>Pseudomonadati</taxon>
        <taxon>Pseudomonadota</taxon>
        <taxon>Betaproteobacteria</taxon>
        <taxon>Neisseriales</taxon>
        <taxon>Aquaspirillaceae</taxon>
        <taxon>Laribacter</taxon>
    </lineage>
</organism>
<feature type="region of interest" description="Disordered" evidence="1">
    <location>
        <begin position="1"/>
        <end position="24"/>
    </location>
</feature>